<comment type="caution">
    <text evidence="1">The sequence shown here is derived from an EMBL/GenBank/DDBJ whole genome shotgun (WGS) entry which is preliminary data.</text>
</comment>
<dbReference type="Proteomes" id="UP000247409">
    <property type="component" value="Unassembled WGS sequence"/>
</dbReference>
<proteinExistence type="predicted"/>
<sequence length="174" mass="19807">MDNSKSTRYTSLPKLNPANYFAWLFDIKNNDQNLEPTAHLSSSLAIPVDPVEHNTCMQKKTRLTTAILSSVPPDILRQIFIPGGSPLLHEFFTLIISLINQSTKEGPQFLQTEAESIQLQHNNKIGDYIKDHKQVHQRILAAKYPNMKDKATRVNFLIKELKRNRTLPTIVSNS</sequence>
<gene>
    <name evidence="1" type="ORF">BWQ96_02216</name>
</gene>
<name>A0A2V3J128_9FLOR</name>
<dbReference type="AlphaFoldDB" id="A0A2V3J128"/>
<dbReference type="EMBL" id="NBIV01000017">
    <property type="protein sequence ID" value="PXF48025.1"/>
    <property type="molecule type" value="Genomic_DNA"/>
</dbReference>
<keyword evidence="2" id="KW-1185">Reference proteome</keyword>
<protein>
    <submittedName>
        <fullName evidence="1">Uncharacterized protein</fullName>
    </submittedName>
</protein>
<evidence type="ECO:0000313" key="1">
    <source>
        <dbReference type="EMBL" id="PXF48025.1"/>
    </source>
</evidence>
<organism evidence="1 2">
    <name type="scientific">Gracilariopsis chorda</name>
    <dbReference type="NCBI Taxonomy" id="448386"/>
    <lineage>
        <taxon>Eukaryota</taxon>
        <taxon>Rhodophyta</taxon>
        <taxon>Florideophyceae</taxon>
        <taxon>Rhodymeniophycidae</taxon>
        <taxon>Gracilariales</taxon>
        <taxon>Gracilariaceae</taxon>
        <taxon>Gracilariopsis</taxon>
    </lineage>
</organism>
<reference evidence="1 2" key="1">
    <citation type="journal article" date="2018" name="Mol. Biol. Evol.">
        <title>Analysis of the draft genome of the red seaweed Gracilariopsis chorda provides insights into genome size evolution in Rhodophyta.</title>
        <authorList>
            <person name="Lee J."/>
            <person name="Yang E.C."/>
            <person name="Graf L."/>
            <person name="Yang J.H."/>
            <person name="Qiu H."/>
            <person name="Zel Zion U."/>
            <person name="Chan C.X."/>
            <person name="Stephens T.G."/>
            <person name="Weber A.P.M."/>
            <person name="Boo G.H."/>
            <person name="Boo S.M."/>
            <person name="Kim K.M."/>
            <person name="Shin Y."/>
            <person name="Jung M."/>
            <person name="Lee S.J."/>
            <person name="Yim H.S."/>
            <person name="Lee J.H."/>
            <person name="Bhattacharya D."/>
            <person name="Yoon H.S."/>
        </authorList>
    </citation>
    <scope>NUCLEOTIDE SEQUENCE [LARGE SCALE GENOMIC DNA]</scope>
    <source>
        <strain evidence="1 2">SKKU-2015</strain>
        <tissue evidence="1">Whole body</tissue>
    </source>
</reference>
<accession>A0A2V3J128</accession>
<evidence type="ECO:0000313" key="2">
    <source>
        <dbReference type="Proteomes" id="UP000247409"/>
    </source>
</evidence>